<sequence length="198" mass="22053">MRILVISGQRGAGKSSLCRYIAEYAKARSIACYGCIETSLRGKNGVPYQIGLADLASGQTYLAAERPRDRTDVPFQFHTEAFAHIQASHEEFLHRTSASIQTSAPERFGQSHEKEICIIDEIGPLELERHLGHADFLKMVLDNRRCDVLVLTVRSSLQNALLAQLNENIPQYDVLIIEIDKKSRRAAQNAALSYIGLA</sequence>
<dbReference type="InterPro" id="IPR004948">
    <property type="entry name" value="Nuc-triphosphatase_THEP1"/>
</dbReference>
<name>A0A3P3XFM2_9SPIR</name>
<protein>
    <recommendedName>
        <fullName evidence="2">NTPase</fullName>
    </recommendedName>
</protein>
<accession>A0A3P3XFM2</accession>
<evidence type="ECO:0008006" key="2">
    <source>
        <dbReference type="Google" id="ProtNLM"/>
    </source>
</evidence>
<dbReference type="EMBL" id="FWDM01000005">
    <property type="protein sequence ID" value="SLM10243.1"/>
    <property type="molecule type" value="Genomic_DNA"/>
</dbReference>
<dbReference type="Gene3D" id="3.40.50.300">
    <property type="entry name" value="P-loop containing nucleotide triphosphate hydrolases"/>
    <property type="match status" value="1"/>
</dbReference>
<reference evidence="1" key="1">
    <citation type="submission" date="2017-02" db="EMBL/GenBank/DDBJ databases">
        <authorList>
            <person name="Regsiter A."/>
            <person name="William W."/>
        </authorList>
    </citation>
    <scope>NUCLEOTIDE SEQUENCE</scope>
    <source>
        <strain evidence="1">Bib</strain>
    </source>
</reference>
<proteinExistence type="predicted"/>
<dbReference type="InterPro" id="IPR027417">
    <property type="entry name" value="P-loop_NTPase"/>
</dbReference>
<dbReference type="AlphaFoldDB" id="A0A3P3XFM2"/>
<dbReference type="Pfam" id="PF03266">
    <property type="entry name" value="NTPase_1"/>
    <property type="match status" value="1"/>
</dbReference>
<gene>
    <name evidence="1" type="ORF">SPIROBIBN47_130024</name>
</gene>
<evidence type="ECO:0000313" key="1">
    <source>
        <dbReference type="EMBL" id="SLM10243.1"/>
    </source>
</evidence>
<dbReference type="SUPFAM" id="SSF52540">
    <property type="entry name" value="P-loop containing nucleoside triphosphate hydrolases"/>
    <property type="match status" value="1"/>
</dbReference>
<dbReference type="GO" id="GO:0017111">
    <property type="term" value="F:ribonucleoside triphosphate phosphatase activity"/>
    <property type="evidence" value="ECO:0007669"/>
    <property type="project" value="InterPro"/>
</dbReference>
<organism evidence="1">
    <name type="scientific">uncultured spirochete</name>
    <dbReference type="NCBI Taxonomy" id="156406"/>
    <lineage>
        <taxon>Bacteria</taxon>
        <taxon>Pseudomonadati</taxon>
        <taxon>Spirochaetota</taxon>
        <taxon>Spirochaetia</taxon>
        <taxon>Spirochaetales</taxon>
        <taxon>environmental samples</taxon>
    </lineage>
</organism>